<evidence type="ECO:0000313" key="2">
    <source>
        <dbReference type="Proteomes" id="UP001359559"/>
    </source>
</evidence>
<name>A0AAN9KLB8_CLITE</name>
<dbReference type="EMBL" id="JAYKXN010000001">
    <property type="protein sequence ID" value="KAK7318521.1"/>
    <property type="molecule type" value="Genomic_DNA"/>
</dbReference>
<organism evidence="1 2">
    <name type="scientific">Clitoria ternatea</name>
    <name type="common">Butterfly pea</name>
    <dbReference type="NCBI Taxonomy" id="43366"/>
    <lineage>
        <taxon>Eukaryota</taxon>
        <taxon>Viridiplantae</taxon>
        <taxon>Streptophyta</taxon>
        <taxon>Embryophyta</taxon>
        <taxon>Tracheophyta</taxon>
        <taxon>Spermatophyta</taxon>
        <taxon>Magnoliopsida</taxon>
        <taxon>eudicotyledons</taxon>
        <taxon>Gunneridae</taxon>
        <taxon>Pentapetalae</taxon>
        <taxon>rosids</taxon>
        <taxon>fabids</taxon>
        <taxon>Fabales</taxon>
        <taxon>Fabaceae</taxon>
        <taxon>Papilionoideae</taxon>
        <taxon>50 kb inversion clade</taxon>
        <taxon>NPAAA clade</taxon>
        <taxon>indigoferoid/millettioid clade</taxon>
        <taxon>Phaseoleae</taxon>
        <taxon>Clitoria</taxon>
    </lineage>
</organism>
<keyword evidence="2" id="KW-1185">Reference proteome</keyword>
<dbReference type="Proteomes" id="UP001359559">
    <property type="component" value="Unassembled WGS sequence"/>
</dbReference>
<protein>
    <submittedName>
        <fullName evidence="1">Uncharacterized protein</fullName>
    </submittedName>
</protein>
<accession>A0AAN9KLB8</accession>
<evidence type="ECO:0000313" key="1">
    <source>
        <dbReference type="EMBL" id="KAK7318521.1"/>
    </source>
</evidence>
<proteinExistence type="predicted"/>
<gene>
    <name evidence="1" type="ORF">RJT34_03224</name>
</gene>
<dbReference type="AlphaFoldDB" id="A0AAN9KLB8"/>
<comment type="caution">
    <text evidence="1">The sequence shown here is derived from an EMBL/GenBank/DDBJ whole genome shotgun (WGS) entry which is preliminary data.</text>
</comment>
<sequence>MDTGQKLGCVRASVIEMSLKDLRKAESSKGPLLPLFRVTSLRKVVHLLPPSGSVPVDVSNPKAVVPITIVPSQLGPHLEKEADC</sequence>
<reference evidence="1 2" key="1">
    <citation type="submission" date="2024-01" db="EMBL/GenBank/DDBJ databases">
        <title>The genomes of 5 underutilized Papilionoideae crops provide insights into root nodulation and disease resistance.</title>
        <authorList>
            <person name="Yuan L."/>
        </authorList>
    </citation>
    <scope>NUCLEOTIDE SEQUENCE [LARGE SCALE GENOMIC DNA]</scope>
    <source>
        <strain evidence="1">LY-2023</strain>
        <tissue evidence="1">Leaf</tissue>
    </source>
</reference>